<keyword evidence="1" id="KW-0472">Membrane</keyword>
<evidence type="ECO:0000313" key="3">
    <source>
        <dbReference type="Proteomes" id="UP000827284"/>
    </source>
</evidence>
<feature type="transmembrane region" description="Helical" evidence="1">
    <location>
        <begin position="90"/>
        <end position="109"/>
    </location>
</feature>
<dbReference type="Pfam" id="PF08592">
    <property type="entry name" value="Anthrone_oxy"/>
    <property type="match status" value="1"/>
</dbReference>
<comment type="caution">
    <text evidence="2">The sequence shown here is derived from an EMBL/GenBank/DDBJ whole genome shotgun (WGS) entry which is preliminary data.</text>
</comment>
<dbReference type="OrthoDB" id="5954308at2759"/>
<accession>A0A9P3HAW2</accession>
<proteinExistence type="predicted"/>
<feature type="transmembrane region" description="Helical" evidence="1">
    <location>
        <begin position="154"/>
        <end position="172"/>
    </location>
</feature>
<feature type="transmembrane region" description="Helical" evidence="1">
    <location>
        <begin position="21"/>
        <end position="45"/>
    </location>
</feature>
<dbReference type="InterPro" id="IPR013901">
    <property type="entry name" value="Anthrone_oxy"/>
</dbReference>
<evidence type="ECO:0008006" key="4">
    <source>
        <dbReference type="Google" id="ProtNLM"/>
    </source>
</evidence>
<name>A0A9P3HAW2_9FUNG</name>
<keyword evidence="3" id="KW-1185">Reference proteome</keyword>
<reference evidence="2" key="1">
    <citation type="submission" date="2021-11" db="EMBL/GenBank/DDBJ databases">
        <authorList>
            <person name="Herlambang A."/>
            <person name="Guo Y."/>
            <person name="Takashima Y."/>
            <person name="Nishizawa T."/>
        </authorList>
    </citation>
    <scope>NUCLEOTIDE SEQUENCE</scope>
    <source>
        <strain evidence="2">E1425</strain>
    </source>
</reference>
<gene>
    <name evidence="2" type="ORF">EMPS_05667</name>
</gene>
<evidence type="ECO:0000313" key="2">
    <source>
        <dbReference type="EMBL" id="GJJ73309.1"/>
    </source>
</evidence>
<dbReference type="EMBL" id="BQFW01000008">
    <property type="protein sequence ID" value="GJJ73309.1"/>
    <property type="molecule type" value="Genomic_DNA"/>
</dbReference>
<reference evidence="2" key="2">
    <citation type="journal article" date="2022" name="Microbiol. Resour. Announc.">
        <title>Whole-Genome Sequence of Entomortierella parvispora E1425, a Mucoromycotan Fungus Associated with Burkholderiaceae-Related Endosymbiotic Bacteria.</title>
        <authorList>
            <person name="Herlambang A."/>
            <person name="Guo Y."/>
            <person name="Takashima Y."/>
            <person name="Narisawa K."/>
            <person name="Ohta H."/>
            <person name="Nishizawa T."/>
        </authorList>
    </citation>
    <scope>NUCLEOTIDE SEQUENCE</scope>
    <source>
        <strain evidence="2">E1425</strain>
    </source>
</reference>
<sequence length="183" mass="19796">MVNYQFQAFANSNNTLLVGKMIAVTSLGLYAGTALTFNTVIMPSLRKFSSSSSLAIWHESFQVSKVQQLSLTAVGVATNAGLFHKTKNPFYLYSAVALALTFPLSILGLRPISNKLIAIREANTVQGKANSLKDSESDDSVVDRLLSRWNLVHGARTALSVGALLSALYAIIADDSVHFILFK</sequence>
<keyword evidence="1" id="KW-0812">Transmembrane</keyword>
<keyword evidence="1" id="KW-1133">Transmembrane helix</keyword>
<dbReference type="PANTHER" id="PTHR36535:SF1">
    <property type="entry name" value="DUF1772 DOMAIN-CONTAINING PROTEIN"/>
    <property type="match status" value="1"/>
</dbReference>
<dbReference type="AlphaFoldDB" id="A0A9P3HAW2"/>
<evidence type="ECO:0000256" key="1">
    <source>
        <dbReference type="SAM" id="Phobius"/>
    </source>
</evidence>
<protein>
    <recommendedName>
        <fullName evidence="4">DUF1772-domain-containing protein</fullName>
    </recommendedName>
</protein>
<organism evidence="2 3">
    <name type="scientific">Entomortierella parvispora</name>
    <dbReference type="NCBI Taxonomy" id="205924"/>
    <lineage>
        <taxon>Eukaryota</taxon>
        <taxon>Fungi</taxon>
        <taxon>Fungi incertae sedis</taxon>
        <taxon>Mucoromycota</taxon>
        <taxon>Mortierellomycotina</taxon>
        <taxon>Mortierellomycetes</taxon>
        <taxon>Mortierellales</taxon>
        <taxon>Mortierellaceae</taxon>
        <taxon>Entomortierella</taxon>
    </lineage>
</organism>
<dbReference type="PANTHER" id="PTHR36535">
    <property type="entry name" value="YALI0E30327P"/>
    <property type="match status" value="1"/>
</dbReference>
<dbReference type="Proteomes" id="UP000827284">
    <property type="component" value="Unassembled WGS sequence"/>
</dbReference>